<dbReference type="Pfam" id="PF20335">
    <property type="entry name" value="DUF6630"/>
    <property type="match status" value="1"/>
</dbReference>
<protein>
    <recommendedName>
        <fullName evidence="1">DUF6630 domain-containing protein</fullName>
    </recommendedName>
</protein>
<evidence type="ECO:0000259" key="1">
    <source>
        <dbReference type="Pfam" id="PF20335"/>
    </source>
</evidence>
<reference evidence="2 3" key="1">
    <citation type="submission" date="2015-09" db="EMBL/GenBank/DDBJ databases">
        <title>Genome announcement of multiple Pseudomonas syringae strains.</title>
        <authorList>
            <person name="Thakur S."/>
            <person name="Wang P.W."/>
            <person name="Gong Y."/>
            <person name="Weir B.S."/>
            <person name="Guttman D.S."/>
        </authorList>
    </citation>
    <scope>NUCLEOTIDE SEQUENCE [LARGE SCALE GENOMIC DNA]</scope>
    <source>
        <strain evidence="2 3">ICMP17001</strain>
    </source>
</reference>
<evidence type="ECO:0000313" key="3">
    <source>
        <dbReference type="Proteomes" id="UP000051335"/>
    </source>
</evidence>
<comment type="caution">
    <text evidence="2">The sequence shown here is derived from an EMBL/GenBank/DDBJ whole genome shotgun (WGS) entry which is preliminary data.</text>
</comment>
<feature type="domain" description="DUF6630" evidence="1">
    <location>
        <begin position="90"/>
        <end position="185"/>
    </location>
</feature>
<name>A0A0P9QTN5_9PSED</name>
<sequence length="188" mass="21162">MGLFSRLFGDRFTQPPPDEPRLSDAAIMRELYPFGAQLKTFTHALLARLPEKERARLVRRVSRYYNLGEDPATALASGLLDAEKGQLLNNLVLMAVDVHSFDDFKYLVPKLIEASGIEQVYAYKLEETPSLMQVLIDFDHWLTGFGKRFLHVDTGGADYVGCIIEQDCVENLIALARQAGIDARLDPF</sequence>
<dbReference type="Proteomes" id="UP000051335">
    <property type="component" value="Unassembled WGS sequence"/>
</dbReference>
<dbReference type="InterPro" id="IPR046582">
    <property type="entry name" value="DUF6630"/>
</dbReference>
<accession>A0A0P9QTN5</accession>
<dbReference type="EMBL" id="LJQC01000391">
    <property type="protein sequence ID" value="KPX01573.1"/>
    <property type="molecule type" value="Genomic_DNA"/>
</dbReference>
<dbReference type="RefSeq" id="WP_046236334.1">
    <property type="nucleotide sequence ID" value="NZ_LJQC01000391.1"/>
</dbReference>
<dbReference type="PATRIC" id="fig|317659.3.peg.2282"/>
<proteinExistence type="predicted"/>
<keyword evidence="3" id="KW-1185">Reference proteome</keyword>
<evidence type="ECO:0000313" key="2">
    <source>
        <dbReference type="EMBL" id="KPX01573.1"/>
    </source>
</evidence>
<gene>
    <name evidence="2" type="ORF">ALO75_01460</name>
</gene>
<dbReference type="AlphaFoldDB" id="A0A0P9QTN5"/>
<organism evidence="2 3">
    <name type="scientific">Pseudomonas syringae pv. coryli</name>
    <dbReference type="NCBI Taxonomy" id="317659"/>
    <lineage>
        <taxon>Bacteria</taxon>
        <taxon>Pseudomonadati</taxon>
        <taxon>Pseudomonadota</taxon>
        <taxon>Gammaproteobacteria</taxon>
        <taxon>Pseudomonadales</taxon>
        <taxon>Pseudomonadaceae</taxon>
        <taxon>Pseudomonas</taxon>
    </lineage>
</organism>